<dbReference type="Proteomes" id="UP001281147">
    <property type="component" value="Unassembled WGS sequence"/>
</dbReference>
<organism evidence="1 2">
    <name type="scientific">Vermiconidia calcicola</name>
    <dbReference type="NCBI Taxonomy" id="1690605"/>
    <lineage>
        <taxon>Eukaryota</taxon>
        <taxon>Fungi</taxon>
        <taxon>Dikarya</taxon>
        <taxon>Ascomycota</taxon>
        <taxon>Pezizomycotina</taxon>
        <taxon>Dothideomycetes</taxon>
        <taxon>Dothideomycetidae</taxon>
        <taxon>Mycosphaerellales</taxon>
        <taxon>Extremaceae</taxon>
        <taxon>Vermiconidia</taxon>
    </lineage>
</organism>
<reference evidence="1" key="1">
    <citation type="submission" date="2023-07" db="EMBL/GenBank/DDBJ databases">
        <title>Black Yeasts Isolated from many extreme environments.</title>
        <authorList>
            <person name="Coleine C."/>
            <person name="Stajich J.E."/>
            <person name="Selbmann L."/>
        </authorList>
    </citation>
    <scope>NUCLEOTIDE SEQUENCE</scope>
    <source>
        <strain evidence="1">CCFEE 5714</strain>
    </source>
</reference>
<evidence type="ECO:0000313" key="1">
    <source>
        <dbReference type="EMBL" id="KAK3719013.1"/>
    </source>
</evidence>
<dbReference type="EMBL" id="JAUTXU010000028">
    <property type="protein sequence ID" value="KAK3719013.1"/>
    <property type="molecule type" value="Genomic_DNA"/>
</dbReference>
<sequence>MPRSRVLSFMSQWGSGPPRSPTSDTAPSPYKPSPSPSGENESPARRPPPIDTVTPNTSVQKLDASGQASPRSPSTPSRARGDSKPPRPMSMLQSYNPPQVEVAHDTPPELQPIFSYLNSHSNKLYQEGYFLKLHDLDTRGRPSADRVWGECFAQLIGTVLSLWDAAALDVAGEDGEVVPTFVNLSDASIKMIESLPMNGAQGGSLQNVLSISTAANNRYLLHFNSLNSLTQWTAGIRLAMFEHTTLQEAYTGSLIAGKGRHLNNIKQIMLRTQFAHEDWARVRFGAGTAWQRCWCVISPPDEKEYIKAQKTLKKSSAYEKVKVPKGEIKFYDTRKVTKKTRPLATISDAYAAYAIYPQSKPLIDQSTLVKLEGLVTVHGASESANEGFVFVMPEVHAAVSGFEMMLRWLFPVFDTFALYGRPNKLIADTLDQRGLMFAMPTDRRYGYLDILDVSSLIHTKGSQAWSERQWRRELKKLTGERMNNQTEGPPSSRQSSRRNTTSRASMQPYRSAVRFGSVDDSAHSTPGSRSGSPARAAELDGQIPPRTDSAPPGVSFSPHKRSVSDTQGFKKYQTETPSRLSYETSRQNAEDLPPPPPMHAGPLGAVASAASSRTRLERIQSGEEVPTMQSLDYEMQAHQTSSPLLSPPAPVRPPPAFTHQPNSRPENAPYQAPELRRAHSNVDAATLYQMQDAVRRDGSPDGRLPDGNAPYGNAWNGDVQNRQQNTVASQTYATHNLGVPADSSQGVVNRKQRDPRQRLSTIPGSPYVGDDTETFQSLVQMAPQMDGVVEERPPANHETPASESRPGPPVPLHSSHSIARKPVPRQSFPDLPANERAAEEPDSPTSVTNNESWEGGYIDEAALERVLGVADRTSTMQTTTTESSVPDYASTISGTSRRSPKKSIERPRAGKLKTVGDPDLPAIDPRYGGGRLDTWSADQAAESAEVPSVDFGPTYVYKPNPNSRPGTSGTLMPGDMAEKRRSRSSDRLLNRMSGAFGVSPRASPNESARHSYFGGMDRSTPSPGHMTPDGGAPGNRSSMIWQPAGGMSPGGTNRASDGVTPEQWVQQRAAQQQQQYAAPRKAMPELGNHSRSSSMHVTRKLTKTPPVERTLSGDWTRNKTPPLGRTKSGDWTQNNVTRKLTKTPPLGRTMSGDWTKDMRNVTPPNRPSSRGAGINLDTAGQSLTAREQMQVSRATGSPLINMVGNGKKQEEQHPGMVGYVAARERDKAASKEGRNSMAVQQAIVERQQQQMRMEAEAQQQQYQMQMQVQQQQMQQQQQQMQQAMGYNNMVAGQNQNQMPMQYGGQQQRPPIQNRNSWQGYPQQPTPAYSVATPGSQYFTPGATPGYGGQQPQGQYSPSQQQTPYQQPYGASYFQQQQQQQGQQWARR</sequence>
<accession>A0ACC3NLP0</accession>
<comment type="caution">
    <text evidence="1">The sequence shown here is derived from an EMBL/GenBank/DDBJ whole genome shotgun (WGS) entry which is preliminary data.</text>
</comment>
<protein>
    <submittedName>
        <fullName evidence="1">Uncharacterized protein</fullName>
    </submittedName>
</protein>
<keyword evidence="2" id="KW-1185">Reference proteome</keyword>
<gene>
    <name evidence="1" type="ORF">LTR37_004576</name>
</gene>
<name>A0ACC3NLP0_9PEZI</name>
<proteinExistence type="predicted"/>
<evidence type="ECO:0000313" key="2">
    <source>
        <dbReference type="Proteomes" id="UP001281147"/>
    </source>
</evidence>